<keyword evidence="4" id="KW-1185">Reference proteome</keyword>
<evidence type="ECO:0000256" key="1">
    <source>
        <dbReference type="SAM" id="SignalP"/>
    </source>
</evidence>
<dbReference type="Gene3D" id="3.40.50.1820">
    <property type="entry name" value="alpha/beta hydrolase"/>
    <property type="match status" value="2"/>
</dbReference>
<evidence type="ECO:0000313" key="4">
    <source>
        <dbReference type="Proteomes" id="UP000663828"/>
    </source>
</evidence>
<feature type="chain" id="PRO_5036227163" description="Polyhydroxybutyrate depolymerase" evidence="1">
    <location>
        <begin position="20"/>
        <end position="390"/>
    </location>
</feature>
<protein>
    <recommendedName>
        <fullName evidence="5">Polyhydroxybutyrate depolymerase</fullName>
    </recommendedName>
</protein>
<organism evidence="2 4">
    <name type="scientific">Adineta ricciae</name>
    <name type="common">Rotifer</name>
    <dbReference type="NCBI Taxonomy" id="249248"/>
    <lineage>
        <taxon>Eukaryota</taxon>
        <taxon>Metazoa</taxon>
        <taxon>Spiralia</taxon>
        <taxon>Gnathifera</taxon>
        <taxon>Rotifera</taxon>
        <taxon>Eurotatoria</taxon>
        <taxon>Bdelloidea</taxon>
        <taxon>Adinetida</taxon>
        <taxon>Adinetidae</taxon>
        <taxon>Adineta</taxon>
    </lineage>
</organism>
<dbReference type="SUPFAM" id="SSF53474">
    <property type="entry name" value="alpha/beta-Hydrolases"/>
    <property type="match status" value="1"/>
</dbReference>
<evidence type="ECO:0008006" key="5">
    <source>
        <dbReference type="Google" id="ProtNLM"/>
    </source>
</evidence>
<gene>
    <name evidence="3" type="ORF">EDS130_LOCUS30112</name>
    <name evidence="2" type="ORF">XAT740_LOCUS28064</name>
</gene>
<feature type="signal peptide" evidence="1">
    <location>
        <begin position="1"/>
        <end position="19"/>
    </location>
</feature>
<name>A0A815CMY9_ADIRI</name>
<dbReference type="EMBL" id="CAJNOR010002378">
    <property type="protein sequence ID" value="CAF1285818.1"/>
    <property type="molecule type" value="Genomic_DNA"/>
</dbReference>
<sequence length="390" mass="42215">MQRGIITLFVLITVPLVAAKSPRTDVTVSGLSSGAAMATQLHFAFSKDISGAGVLAGPPYYCGGNGMTVALCMSGPALYVSVSVLQSKINSYKSAGSIDDPANIANDPVYVFSGKYDTVAYPGVVKLNKDLYARFNANVKTNFDMAAHHGFPTDNYGTKCSALNKESFINDCQFNMAYDVLNHLFGGDLIKPEFGLKSSMAGQMLVFSQDAFINPPSFLSTGENASSAITQWLGKSMAIHYPTSWERSVKGFFNQAMPDVTIPLKEKTQARSLSASLDEQGFVYFPSACTNGEKCPIHVALHGCQQGKYYVDDVFAVKAGYLEVAELNNIIVIFPQVARSLALPTNPMGCWDWWGYSSLYYATQGAPQMAAVKQMIDTVRMINNAFVAAK</sequence>
<reference evidence="2" key="1">
    <citation type="submission" date="2021-02" db="EMBL/GenBank/DDBJ databases">
        <authorList>
            <person name="Nowell W R."/>
        </authorList>
    </citation>
    <scope>NUCLEOTIDE SEQUENCE</scope>
</reference>
<accession>A0A815CMY9</accession>
<evidence type="ECO:0000313" key="2">
    <source>
        <dbReference type="EMBL" id="CAF1285818.1"/>
    </source>
</evidence>
<dbReference type="InterPro" id="IPR029058">
    <property type="entry name" value="AB_hydrolase_fold"/>
</dbReference>
<proteinExistence type="predicted"/>
<evidence type="ECO:0000313" key="3">
    <source>
        <dbReference type="EMBL" id="CAF1291494.1"/>
    </source>
</evidence>
<dbReference type="OrthoDB" id="6020543at2759"/>
<dbReference type="Proteomes" id="UP000663828">
    <property type="component" value="Unassembled WGS sequence"/>
</dbReference>
<dbReference type="EMBL" id="CAJNOJ010000208">
    <property type="protein sequence ID" value="CAF1291494.1"/>
    <property type="molecule type" value="Genomic_DNA"/>
</dbReference>
<dbReference type="Proteomes" id="UP000663852">
    <property type="component" value="Unassembled WGS sequence"/>
</dbReference>
<dbReference type="PANTHER" id="PTHR42972:SF8">
    <property type="entry name" value="POLYHYDROXYBUTYRATE DEPOLYMERASE"/>
    <property type="match status" value="1"/>
</dbReference>
<comment type="caution">
    <text evidence="2">The sequence shown here is derived from an EMBL/GenBank/DDBJ whole genome shotgun (WGS) entry which is preliminary data.</text>
</comment>
<keyword evidence="1" id="KW-0732">Signal</keyword>
<dbReference type="PANTHER" id="PTHR42972">
    <property type="entry name" value="TOL-PAL SYSTEM PROTEIN TOLB"/>
    <property type="match status" value="1"/>
</dbReference>
<dbReference type="AlphaFoldDB" id="A0A815CMY9"/>